<dbReference type="InterPro" id="IPR002181">
    <property type="entry name" value="Fibrinogen_a/b/g_C_dom"/>
</dbReference>
<dbReference type="PANTHER" id="PTHR19143:SF189">
    <property type="entry name" value="FIBROLEUKIN"/>
    <property type="match status" value="1"/>
</dbReference>
<dbReference type="GO" id="GO:0005615">
    <property type="term" value="C:extracellular space"/>
    <property type="evidence" value="ECO:0007669"/>
    <property type="project" value="TreeGrafter"/>
</dbReference>
<dbReference type="Proteomes" id="UP000727407">
    <property type="component" value="Unassembled WGS sequence"/>
</dbReference>
<keyword evidence="6" id="KW-1185">Reference proteome</keyword>
<sequence>MLSGTTHLGSEAVVSGSSGSLEKTLPPESCSQVKLKTAGQCENEEECPYQITFPTLTIQLPKQFQLLKKAMTELQHMKETVRQLKSACLSCSFQSDSVQTQQRRDGGTTPPNNVSLNNDIQEMQVKITKMSNKLKNAYTQIKDLQGQVEQLKHINMEKVNEMVDKKVDNISEIITKLNSSCSNACPQVKGPLGIIALAPRDCSDYSAMKQMKSGVYKVTPDPKNGTFDVFCEMESNGGGWTVVQHRNNGSVDFNRTWADYKNGFGNPRGEFWLGNDRIHLLTRTRDMVLRIELEDFQGVREYAKYNHFYVSNEFLKYRLAISEYSGTAGNALHIDKDYNHDQMFFTTWDRDNDMYPSGNCGAYYGAGWWFNTCMSANLNGKYYNKKYTGKRDGIFWSTWPNMPRDHYLTSTRQTFKTVRMMIRPKNYAP</sequence>
<dbReference type="PANTHER" id="PTHR19143">
    <property type="entry name" value="FIBRINOGEN/TENASCIN/ANGIOPOEITIN"/>
    <property type="match status" value="1"/>
</dbReference>
<organism evidence="5 6">
    <name type="scientific">Clarias magur</name>
    <name type="common">Asian catfish</name>
    <name type="synonym">Macropteronotus magur</name>
    <dbReference type="NCBI Taxonomy" id="1594786"/>
    <lineage>
        <taxon>Eukaryota</taxon>
        <taxon>Metazoa</taxon>
        <taxon>Chordata</taxon>
        <taxon>Craniata</taxon>
        <taxon>Vertebrata</taxon>
        <taxon>Euteleostomi</taxon>
        <taxon>Actinopterygii</taxon>
        <taxon>Neopterygii</taxon>
        <taxon>Teleostei</taxon>
        <taxon>Ostariophysi</taxon>
        <taxon>Siluriformes</taxon>
        <taxon>Clariidae</taxon>
        <taxon>Clarias</taxon>
    </lineage>
</organism>
<evidence type="ECO:0000256" key="1">
    <source>
        <dbReference type="ARBA" id="ARBA00023157"/>
    </source>
</evidence>
<evidence type="ECO:0000259" key="4">
    <source>
        <dbReference type="PROSITE" id="PS51406"/>
    </source>
</evidence>
<dbReference type="Gene3D" id="3.90.215.10">
    <property type="entry name" value="Gamma Fibrinogen, chain A, domain 1"/>
    <property type="match status" value="1"/>
</dbReference>
<dbReference type="SUPFAM" id="SSF56496">
    <property type="entry name" value="Fibrinogen C-terminal domain-like"/>
    <property type="match status" value="1"/>
</dbReference>
<dbReference type="FunFam" id="3.90.215.10:FF:000001">
    <property type="entry name" value="Tenascin isoform 1"/>
    <property type="match status" value="1"/>
</dbReference>
<evidence type="ECO:0000313" key="5">
    <source>
        <dbReference type="EMBL" id="KAF5901668.1"/>
    </source>
</evidence>
<dbReference type="SMART" id="SM00186">
    <property type="entry name" value="FBG"/>
    <property type="match status" value="1"/>
</dbReference>
<dbReference type="PROSITE" id="PS51406">
    <property type="entry name" value="FIBRINOGEN_C_2"/>
    <property type="match status" value="1"/>
</dbReference>
<keyword evidence="1" id="KW-1015">Disulfide bond</keyword>
<dbReference type="OrthoDB" id="6145874at2759"/>
<dbReference type="InterPro" id="IPR036056">
    <property type="entry name" value="Fibrinogen-like_C"/>
</dbReference>
<dbReference type="InterPro" id="IPR014716">
    <property type="entry name" value="Fibrinogen_a/b/g_C_1"/>
</dbReference>
<dbReference type="InterPro" id="IPR050373">
    <property type="entry name" value="Fibrinogen_C-term_domain"/>
</dbReference>
<feature type="region of interest" description="Disordered" evidence="3">
    <location>
        <begin position="1"/>
        <end position="26"/>
    </location>
</feature>
<feature type="coiled-coil region" evidence="2">
    <location>
        <begin position="113"/>
        <end position="161"/>
    </location>
</feature>
<reference evidence="5" key="1">
    <citation type="submission" date="2020-07" db="EMBL/GenBank/DDBJ databases">
        <title>Clarias magur genome sequencing, assembly and annotation.</title>
        <authorList>
            <person name="Kushwaha B."/>
            <person name="Kumar R."/>
            <person name="Das P."/>
            <person name="Joshi C.G."/>
            <person name="Kumar D."/>
            <person name="Nagpure N.S."/>
            <person name="Pandey M."/>
            <person name="Agarwal S."/>
            <person name="Srivastava S."/>
            <person name="Singh M."/>
            <person name="Sahoo L."/>
            <person name="Jayasankar P."/>
            <person name="Meher P.K."/>
            <person name="Koringa P.G."/>
            <person name="Iquebal M.A."/>
            <person name="Das S.P."/>
            <person name="Bit A."/>
            <person name="Patnaik S."/>
            <person name="Patel N."/>
            <person name="Shah T.M."/>
            <person name="Hinsu A."/>
            <person name="Jena J.K."/>
        </authorList>
    </citation>
    <scope>NUCLEOTIDE SEQUENCE</scope>
    <source>
        <strain evidence="5">CIFAMagur01</strain>
        <tissue evidence="5">Testis</tissue>
    </source>
</reference>
<dbReference type="CDD" id="cd00087">
    <property type="entry name" value="FReD"/>
    <property type="match status" value="1"/>
</dbReference>
<dbReference type="EMBL" id="QNUK01000108">
    <property type="protein sequence ID" value="KAF5901668.1"/>
    <property type="molecule type" value="Genomic_DNA"/>
</dbReference>
<gene>
    <name evidence="5" type="primary">fgl2</name>
    <name evidence="5" type="ORF">DAT39_008664</name>
</gene>
<dbReference type="InterPro" id="IPR020837">
    <property type="entry name" value="Fibrinogen_CS"/>
</dbReference>
<accession>A0A8J4XC28</accession>
<name>A0A8J4XC28_CLAMG</name>
<dbReference type="AlphaFoldDB" id="A0A8J4XC28"/>
<protein>
    <submittedName>
        <fullName evidence="5">Fibroleukin</fullName>
    </submittedName>
</protein>
<dbReference type="PROSITE" id="PS00514">
    <property type="entry name" value="FIBRINOGEN_C_1"/>
    <property type="match status" value="1"/>
</dbReference>
<dbReference type="NCBIfam" id="NF040941">
    <property type="entry name" value="GGGWT_bact"/>
    <property type="match status" value="1"/>
</dbReference>
<evidence type="ECO:0000313" key="6">
    <source>
        <dbReference type="Proteomes" id="UP000727407"/>
    </source>
</evidence>
<feature type="domain" description="Fibrinogen C-terminal" evidence="4">
    <location>
        <begin position="193"/>
        <end position="426"/>
    </location>
</feature>
<dbReference type="Pfam" id="PF00147">
    <property type="entry name" value="Fibrinogen_C"/>
    <property type="match status" value="1"/>
</dbReference>
<comment type="caution">
    <text evidence="5">The sequence shown here is derived from an EMBL/GenBank/DDBJ whole genome shotgun (WGS) entry which is preliminary data.</text>
</comment>
<feature type="compositionally biased region" description="Low complexity" evidence="3">
    <location>
        <begin position="8"/>
        <end position="22"/>
    </location>
</feature>
<evidence type="ECO:0000256" key="2">
    <source>
        <dbReference type="SAM" id="Coils"/>
    </source>
</evidence>
<proteinExistence type="predicted"/>
<evidence type="ECO:0000256" key="3">
    <source>
        <dbReference type="SAM" id="MobiDB-lite"/>
    </source>
</evidence>
<keyword evidence="2" id="KW-0175">Coiled coil</keyword>